<feature type="coiled-coil region" evidence="4">
    <location>
        <begin position="33"/>
        <end position="64"/>
    </location>
</feature>
<proteinExistence type="inferred from homology"/>
<evidence type="ECO:0000313" key="36">
    <source>
        <dbReference type="Proteomes" id="UP000471216"/>
    </source>
</evidence>
<dbReference type="Proteomes" id="UP000432516">
    <property type="component" value="Unassembled WGS sequence"/>
</dbReference>
<dbReference type="Proteomes" id="UP001221009">
    <property type="component" value="Chromosome"/>
</dbReference>
<dbReference type="EMBL" id="WKMO01000006">
    <property type="protein sequence ID" value="MSB73238.1"/>
    <property type="molecule type" value="Genomic_DNA"/>
</dbReference>
<dbReference type="EMBL" id="JAQMPX010000097">
    <property type="protein sequence ID" value="MDB9139502.1"/>
    <property type="molecule type" value="Genomic_DNA"/>
</dbReference>
<reference evidence="19" key="3">
    <citation type="journal article" date="2018" name="BMC Genomics">
        <title>Whole genome sequencing and function prediction of 133 gut anaerobes isolated from chicken caecum in pure cultures.</title>
        <authorList>
            <person name="Medvecky M."/>
            <person name="Cejkova D."/>
            <person name="Polansky O."/>
            <person name="Karasova D."/>
            <person name="Kubasova T."/>
            <person name="Cizek A."/>
            <person name="Rychlik I."/>
        </authorList>
    </citation>
    <scope>NUCLEOTIDE SEQUENCE</scope>
    <source>
        <strain evidence="19">An199</strain>
    </source>
</reference>
<dbReference type="AlphaFoldDB" id="A0A173V334"/>
<evidence type="ECO:0000313" key="24">
    <source>
        <dbReference type="Proteomes" id="UP000095332"/>
    </source>
</evidence>
<dbReference type="EMBL" id="NFJX01000010">
    <property type="protein sequence ID" value="OUP18308.1"/>
    <property type="molecule type" value="Genomic_DNA"/>
</dbReference>
<dbReference type="Proteomes" id="UP000195950">
    <property type="component" value="Unassembled WGS sequence"/>
</dbReference>
<evidence type="ECO:0000313" key="35">
    <source>
        <dbReference type="Proteomes" id="UP000463337"/>
    </source>
</evidence>
<dbReference type="Proteomes" id="UP000471216">
    <property type="component" value="Unassembled WGS sequence"/>
</dbReference>
<feature type="region of interest" description="Disordered" evidence="5">
    <location>
        <begin position="179"/>
        <end position="207"/>
    </location>
</feature>
<evidence type="ECO:0000313" key="23">
    <source>
        <dbReference type="EMBL" id="WET65248.1"/>
    </source>
</evidence>
<reference evidence="27" key="2">
    <citation type="submission" date="2017-04" db="EMBL/GenBank/DDBJ databases">
        <title>Function of individual gut microbiota members based on whole genome sequencing of pure cultures obtained from chicken caecum.</title>
        <authorList>
            <person name="Medvecky M."/>
            <person name="Cejkova D."/>
            <person name="Polansky O."/>
            <person name="Karasova D."/>
            <person name="Kubasova T."/>
            <person name="Cizek A."/>
            <person name="Rychlik I."/>
        </authorList>
    </citation>
    <scope>NUCLEOTIDE SEQUENCE [LARGE SCALE GENOMIC DNA]</scope>
    <source>
        <strain evidence="27">An199</strain>
    </source>
</reference>
<evidence type="ECO:0000313" key="29">
    <source>
        <dbReference type="Proteomes" id="UP000315827"/>
    </source>
</evidence>
<dbReference type="EMBL" id="CZBM01000006">
    <property type="protein sequence ID" value="CUQ20324.1"/>
    <property type="molecule type" value="Genomic_DNA"/>
</dbReference>
<dbReference type="Proteomes" id="UP000315827">
    <property type="component" value="Unassembled WGS sequence"/>
</dbReference>
<reference evidence="21 28" key="4">
    <citation type="submission" date="2018-08" db="EMBL/GenBank/DDBJ databases">
        <title>A genome reference for cultivated species of the human gut microbiota.</title>
        <authorList>
            <person name="Zou Y."/>
            <person name="Xue W."/>
            <person name="Luo G."/>
        </authorList>
    </citation>
    <scope>NUCLEOTIDE SEQUENCE [LARGE SCALE GENOMIC DNA]</scope>
    <source>
        <strain evidence="21 28">AM30-4</strain>
    </source>
</reference>
<evidence type="ECO:0000256" key="4">
    <source>
        <dbReference type="SAM" id="Coils"/>
    </source>
</evidence>
<keyword evidence="3" id="KW-0406">Ion transport</keyword>
<dbReference type="EMBL" id="WKNE01000002">
    <property type="protein sequence ID" value="MRZ53947.1"/>
    <property type="molecule type" value="Genomic_DNA"/>
</dbReference>
<dbReference type="Proteomes" id="UP000461276">
    <property type="component" value="Unassembled WGS sequence"/>
</dbReference>
<feature type="compositionally biased region" description="Basic and acidic residues" evidence="5">
    <location>
        <begin position="192"/>
        <end position="207"/>
    </location>
</feature>
<reference evidence="10" key="9">
    <citation type="submission" date="2023-01" db="EMBL/GenBank/DDBJ databases">
        <title>Human gut microbiome strain richness.</title>
        <authorList>
            <person name="Chen-Liaw A."/>
        </authorList>
    </citation>
    <scope>NUCLEOTIDE SEQUENCE</scope>
    <source>
        <strain evidence="11">D35st1_E5_D35t1_190705</strain>
        <strain evidence="10">RTP21484st1_E5_RTP21484_190118</strain>
    </source>
</reference>
<dbReference type="EMBL" id="JAJCNI010000040">
    <property type="protein sequence ID" value="MCB6520161.1"/>
    <property type="molecule type" value="Genomic_DNA"/>
</dbReference>
<evidence type="ECO:0000313" key="20">
    <source>
        <dbReference type="EMBL" id="QJE27958.1"/>
    </source>
</evidence>
<dbReference type="Gene3D" id="1.10.287.3240">
    <property type="match status" value="1"/>
</dbReference>
<dbReference type="EMBL" id="WKMY01000001">
    <property type="protein sequence ID" value="MRY92306.1"/>
    <property type="molecule type" value="Genomic_DNA"/>
</dbReference>
<dbReference type="EMBL" id="QSJN01000001">
    <property type="protein sequence ID" value="RHD77987.1"/>
    <property type="molecule type" value="Genomic_DNA"/>
</dbReference>
<dbReference type="Proteomes" id="UP000501982">
    <property type="component" value="Chromosome"/>
</dbReference>
<evidence type="ECO:0000313" key="15">
    <source>
        <dbReference type="EMBL" id="MRZ05668.1"/>
    </source>
</evidence>
<dbReference type="EMBL" id="CYXP01000006">
    <property type="protein sequence ID" value="CUN21424.1"/>
    <property type="molecule type" value="Genomic_DNA"/>
</dbReference>
<dbReference type="Proteomes" id="UP000095332">
    <property type="component" value="Unassembled WGS sequence"/>
</dbReference>
<evidence type="ECO:0000313" key="18">
    <source>
        <dbReference type="EMBL" id="MSB73238.1"/>
    </source>
</evidence>
<evidence type="ECO:0000313" key="32">
    <source>
        <dbReference type="Proteomes" id="UP000441609"/>
    </source>
</evidence>
<evidence type="ECO:0000256" key="2">
    <source>
        <dbReference type="ARBA" id="ARBA00022448"/>
    </source>
</evidence>
<dbReference type="Proteomes" id="UP000441609">
    <property type="component" value="Unassembled WGS sequence"/>
</dbReference>
<reference evidence="30 31" key="5">
    <citation type="journal article" date="2019" name="Nat. Med.">
        <title>A library of human gut bacterial isolates paired with longitudinal multiomics data enables mechanistic microbiome research.</title>
        <authorList>
            <person name="Poyet M."/>
            <person name="Groussin M."/>
            <person name="Gibbons S.M."/>
            <person name="Avila-Pacheco J."/>
            <person name="Jiang X."/>
            <person name="Kearney S.M."/>
            <person name="Perrotta A.R."/>
            <person name="Berdy B."/>
            <person name="Zhao S."/>
            <person name="Lieberman T.D."/>
            <person name="Swanson P.K."/>
            <person name="Smith M."/>
            <person name="Roesemann S."/>
            <person name="Alexander J.E."/>
            <person name="Rich S.A."/>
            <person name="Livny J."/>
            <person name="Vlamakis H."/>
            <person name="Clish C."/>
            <person name="Bullock K."/>
            <person name="Deik A."/>
            <person name="Scott J."/>
            <person name="Pierce K.A."/>
            <person name="Xavier R.J."/>
            <person name="Alm E.J."/>
        </authorList>
    </citation>
    <scope>NUCLEOTIDE SEQUENCE [LARGE SCALE GENOMIC DNA]</scope>
    <source>
        <strain evidence="15 36">BIOML-A10</strain>
        <strain evidence="13 33">BIOML-A11</strain>
        <strain evidence="17 30">BIOML-A2</strain>
        <strain evidence="18 32">BIOML-A20</strain>
        <strain evidence="16 31">BIOML-A32</strain>
        <strain evidence="12 35">BIOML-A41</strain>
        <strain evidence="14 34">BIOML-A9</strain>
    </source>
</reference>
<gene>
    <name evidence="19" type="ORF">B5F32_12590</name>
    <name evidence="21" type="ORF">DW782_01470</name>
    <name evidence="7" type="ORF">ERS852380_01772</name>
    <name evidence="6" type="ORF">ERS852429_02541</name>
    <name evidence="8" type="ORF">ERS852560_01689</name>
    <name evidence="22" type="ORF">FSA05_01100</name>
    <name evidence="15" type="ORF">GKD54_05425</name>
    <name evidence="13" type="ORF">GKD58_16585</name>
    <name evidence="12" type="ORF">GKD59_07295</name>
    <name evidence="16" type="ORF">GKD66_01275</name>
    <name evidence="14" type="ORF">GKD67_03425</name>
    <name evidence="17" type="ORF">GKD68_04175</name>
    <name evidence="18" type="ORF">GKD70_08065</name>
    <name evidence="20" type="ORF">HHO38_06245</name>
    <name evidence="9" type="ORF">LI194_20485</name>
    <name evidence="23" type="ORF">P2T59_04500</name>
    <name evidence="10" type="ORF">PN599_02245</name>
    <name evidence="11" type="ORF">PN612_13440</name>
</gene>
<dbReference type="Proteomes" id="UP000450599">
    <property type="component" value="Unassembled WGS sequence"/>
</dbReference>
<evidence type="ECO:0000313" key="6">
    <source>
        <dbReference type="EMBL" id="CUN21424.1"/>
    </source>
</evidence>
<dbReference type="NCBIfam" id="NF002565">
    <property type="entry name" value="PRK02195.1"/>
    <property type="match status" value="1"/>
</dbReference>
<organism evidence="6 26">
    <name type="scientific">Parabacteroides distasonis</name>
    <dbReference type="NCBI Taxonomy" id="823"/>
    <lineage>
        <taxon>Bacteria</taxon>
        <taxon>Pseudomonadati</taxon>
        <taxon>Bacteroidota</taxon>
        <taxon>Bacteroidia</taxon>
        <taxon>Bacteroidales</taxon>
        <taxon>Tannerellaceae</taxon>
        <taxon>Parabacteroides</taxon>
    </lineage>
</organism>
<evidence type="ECO:0000313" key="17">
    <source>
        <dbReference type="EMBL" id="MRZ53947.1"/>
    </source>
</evidence>
<dbReference type="EMBL" id="JAQMPJ010000001">
    <property type="protein sequence ID" value="MDB9003824.1"/>
    <property type="molecule type" value="Genomic_DNA"/>
</dbReference>
<dbReference type="EMBL" id="WKMW01000018">
    <property type="protein sequence ID" value="MRY85850.1"/>
    <property type="molecule type" value="Genomic_DNA"/>
</dbReference>
<evidence type="ECO:0000313" key="33">
    <source>
        <dbReference type="Proteomes" id="UP000450599"/>
    </source>
</evidence>
<evidence type="ECO:0000313" key="9">
    <source>
        <dbReference type="EMBL" id="MCB6520161.1"/>
    </source>
</evidence>
<dbReference type="EMBL" id="CP051672">
    <property type="protein sequence ID" value="QJE27958.1"/>
    <property type="molecule type" value="Genomic_DNA"/>
</dbReference>
<dbReference type="GeneID" id="93521539"/>
<evidence type="ECO:0000313" key="21">
    <source>
        <dbReference type="EMBL" id="RHD77987.1"/>
    </source>
</evidence>
<dbReference type="Proteomes" id="UP000441358">
    <property type="component" value="Unassembled WGS sequence"/>
</dbReference>
<dbReference type="Pfam" id="PF01813">
    <property type="entry name" value="ATP-synt_D"/>
    <property type="match status" value="1"/>
</dbReference>
<evidence type="ECO:0000313" key="25">
    <source>
        <dbReference type="Proteomes" id="UP000095455"/>
    </source>
</evidence>
<evidence type="ECO:0000313" key="27">
    <source>
        <dbReference type="Proteomes" id="UP000195950"/>
    </source>
</evidence>
<comment type="similarity">
    <text evidence="1">Belongs to the V-ATPase D subunit family.</text>
</comment>
<dbReference type="InterPro" id="IPR002699">
    <property type="entry name" value="V_ATPase_D"/>
</dbReference>
<dbReference type="Proteomes" id="UP001211522">
    <property type="component" value="Unassembled WGS sequence"/>
</dbReference>
<dbReference type="EMBL" id="CYYK01000005">
    <property type="protein sequence ID" value="CUO19207.1"/>
    <property type="molecule type" value="Genomic_DNA"/>
</dbReference>
<evidence type="ECO:0000313" key="26">
    <source>
        <dbReference type="Proteomes" id="UP000095591"/>
    </source>
</evidence>
<reference evidence="24 25" key="1">
    <citation type="submission" date="2015-09" db="EMBL/GenBank/DDBJ databases">
        <authorList>
            <consortium name="Pathogen Informatics"/>
        </authorList>
    </citation>
    <scope>NUCLEOTIDE SEQUENCE [LARGE SCALE GENOMIC DNA]</scope>
    <source>
        <strain evidence="7 25">2789STDY5608822</strain>
        <strain evidence="6 26">2789STDY5608872</strain>
        <strain evidence="8 24">2789STDY5834948</strain>
    </source>
</reference>
<sequence length="207" mass="24191">MAIKFQYNKTSLQQLEKQLKMRERSLPTIKSKESALRIEVKRTKDEVNKLELQLEREIQSYENMVALWNEFNPELISVKDVTLSTKKIAGVIVPLLDEIKFEIGHYSLFNAPAWYTDGIELLKKLARTGIEAEFSGMKLELLEHARKKTTQKVNLFEKVQIPGYKDAIRKVKRFMEDEESLSKSSQKIMRANQEKRKAKEEKEEAEV</sequence>
<dbReference type="EMBL" id="WKMC01000001">
    <property type="protein sequence ID" value="MRZ48892.1"/>
    <property type="molecule type" value="Genomic_DNA"/>
</dbReference>
<evidence type="ECO:0000313" key="16">
    <source>
        <dbReference type="EMBL" id="MRZ48892.1"/>
    </source>
</evidence>
<reference evidence="20 37" key="7">
    <citation type="submission" date="2020-04" db="EMBL/GenBank/DDBJ databases">
        <title>Complete Genomes and Methylome analysis of CBBP consortium that reverse antibiotic-induced susceptibility to vancomycin-resistant Enterococcus faecium infection.</title>
        <authorList>
            <person name="Fomenkov A."/>
            <person name="Zhang Z."/>
            <person name="Pamer E."/>
            <person name="Roberts R.J."/>
        </authorList>
    </citation>
    <scope>NUCLEOTIDE SEQUENCE [LARGE SCALE GENOMIC DNA]</scope>
    <source>
        <strain evidence="37">CBBP</strain>
        <strain evidence="20">CBBP-1</strain>
    </source>
</reference>
<evidence type="ECO:0000256" key="1">
    <source>
        <dbReference type="ARBA" id="ARBA00005850"/>
    </source>
</evidence>
<evidence type="ECO:0000313" key="10">
    <source>
        <dbReference type="EMBL" id="MDB9003824.1"/>
    </source>
</evidence>
<evidence type="ECO:0000313" key="22">
    <source>
        <dbReference type="EMBL" id="TWV64245.1"/>
    </source>
</evidence>
<evidence type="ECO:0000313" key="37">
    <source>
        <dbReference type="Proteomes" id="UP000501982"/>
    </source>
</evidence>
<reference evidence="23" key="10">
    <citation type="submission" date="2023-03" db="EMBL/GenBank/DDBJ databases">
        <title>Parabacteroides distasonis, a bacteria resistant against UC.</title>
        <authorList>
            <person name="Dai W."/>
        </authorList>
    </citation>
    <scope>NUCLEOTIDE SEQUENCE</scope>
    <source>
        <strain evidence="23">F1-28</strain>
    </source>
</reference>
<evidence type="ECO:0000313" key="14">
    <source>
        <dbReference type="EMBL" id="MRY92306.1"/>
    </source>
</evidence>
<dbReference type="PANTHER" id="PTHR11671">
    <property type="entry name" value="V-TYPE ATP SYNTHASE SUBUNIT D"/>
    <property type="match status" value="1"/>
</dbReference>
<dbReference type="OrthoDB" id="9806712at2"/>
<dbReference type="RefSeq" id="WP_005857366.1">
    <property type="nucleotide sequence ID" value="NZ_AP019729.1"/>
</dbReference>
<evidence type="ECO:0000313" key="8">
    <source>
        <dbReference type="EMBL" id="CUQ20324.1"/>
    </source>
</evidence>
<dbReference type="OMA" id="VQIPGYK"/>
<accession>A0A173V334</accession>
<evidence type="ECO:0000313" key="30">
    <source>
        <dbReference type="Proteomes" id="UP000432516"/>
    </source>
</evidence>
<dbReference type="EMBL" id="WKLT01000005">
    <property type="protein sequence ID" value="MRY57718.1"/>
    <property type="molecule type" value="Genomic_DNA"/>
</dbReference>
<dbReference type="Proteomes" id="UP001198806">
    <property type="component" value="Unassembled WGS sequence"/>
</dbReference>
<dbReference type="EMBL" id="VOHW01000001">
    <property type="protein sequence ID" value="TWV64245.1"/>
    <property type="molecule type" value="Genomic_DNA"/>
</dbReference>
<dbReference type="Proteomes" id="UP000095591">
    <property type="component" value="Unassembled WGS sequence"/>
</dbReference>
<evidence type="ECO:0000313" key="19">
    <source>
        <dbReference type="EMBL" id="OUP18308.1"/>
    </source>
</evidence>
<evidence type="ECO:0000256" key="5">
    <source>
        <dbReference type="SAM" id="MobiDB-lite"/>
    </source>
</evidence>
<evidence type="ECO:0000313" key="7">
    <source>
        <dbReference type="EMBL" id="CUO19207.1"/>
    </source>
</evidence>
<evidence type="ECO:0000256" key="3">
    <source>
        <dbReference type="ARBA" id="ARBA00023065"/>
    </source>
</evidence>
<dbReference type="Proteomes" id="UP001210126">
    <property type="component" value="Unassembled WGS sequence"/>
</dbReference>
<evidence type="ECO:0000313" key="11">
    <source>
        <dbReference type="EMBL" id="MDB9139502.1"/>
    </source>
</evidence>
<dbReference type="EMBL" id="WKMX01000004">
    <property type="protein sequence ID" value="MRZ05668.1"/>
    <property type="molecule type" value="Genomic_DNA"/>
</dbReference>
<name>A0A173V334_PARDI</name>
<dbReference type="Proteomes" id="UP000095455">
    <property type="component" value="Unassembled WGS sequence"/>
</dbReference>
<evidence type="ECO:0000313" key="28">
    <source>
        <dbReference type="Proteomes" id="UP000284660"/>
    </source>
</evidence>
<keyword evidence="2" id="KW-0813">Transport</keyword>
<evidence type="ECO:0000313" key="13">
    <source>
        <dbReference type="EMBL" id="MRY85850.1"/>
    </source>
</evidence>
<dbReference type="GO" id="GO:0046961">
    <property type="term" value="F:proton-transporting ATPase activity, rotational mechanism"/>
    <property type="evidence" value="ECO:0007669"/>
    <property type="project" value="InterPro"/>
</dbReference>
<reference evidence="9" key="8">
    <citation type="submission" date="2021-10" db="EMBL/GenBank/DDBJ databases">
        <title>Collection of gut derived symbiotic bacterial strains cultured from healthy donors.</title>
        <authorList>
            <person name="Lin H."/>
            <person name="Littmann E."/>
            <person name="Kohout C."/>
            <person name="Pamer E.G."/>
        </authorList>
    </citation>
    <scope>NUCLEOTIDE SEQUENCE</scope>
    <source>
        <strain evidence="9">DFI.2.94</strain>
    </source>
</reference>
<dbReference type="Proteomes" id="UP000463337">
    <property type="component" value="Unassembled WGS sequence"/>
</dbReference>
<evidence type="ECO:0000313" key="12">
    <source>
        <dbReference type="EMBL" id="MRY57718.1"/>
    </source>
</evidence>
<evidence type="ECO:0000313" key="31">
    <source>
        <dbReference type="Proteomes" id="UP000441358"/>
    </source>
</evidence>
<reference evidence="22 29" key="6">
    <citation type="submission" date="2019-07" db="EMBL/GenBank/DDBJ databases">
        <title>Genome sequencing of Parabacteroides distasonis iSURF_7.</title>
        <authorList>
            <person name="Degefu H.N."/>
            <person name="Ruoff K.L."/>
            <person name="Price C.E."/>
            <person name="Valls R.A."/>
            <person name="O'Toole G.A."/>
        </authorList>
    </citation>
    <scope>NUCLEOTIDE SEQUENCE [LARGE SCALE GENOMIC DNA]</scope>
    <source>
        <strain evidence="22 29">CFPLTA003_1B</strain>
    </source>
</reference>
<evidence type="ECO:0000313" key="34">
    <source>
        <dbReference type="Proteomes" id="UP000461276"/>
    </source>
</evidence>
<keyword evidence="4" id="KW-0175">Coiled coil</keyword>
<protein>
    <submittedName>
        <fullName evidence="6">V-type ATP synthase subunit D</fullName>
    </submittedName>
</protein>
<dbReference type="Proteomes" id="UP000284660">
    <property type="component" value="Unassembled WGS sequence"/>
</dbReference>
<dbReference type="EMBL" id="CP120353">
    <property type="protein sequence ID" value="WET65248.1"/>
    <property type="molecule type" value="Genomic_DNA"/>
</dbReference>